<sequence length="568" mass="64344">MMQLFMMQSLLWSLADGSDCDGIDVSLLQTQLRLDTSRLLEPIGRSFFSEDPQQSAEFWIRYTRAERMSLEEMKVAGLQESSENAAVLVKKPDGTPLEQLYFLKVPNWKSSKNVTMRDFVEAADLSWKKVMRHEQAFSPWSDFHDGHTMDTLRFNRLKKDQVSFQLYGSGSVGRAYIPHTTSTMEWFGEEWDVSKDAYASNVSFDYTEVDKCRNYSADDHTLPNRAFWKSTFAVLNVTAARDFAVDVLHAKPRKVNPYPWPPKPGCIAVQWLKLPHQNDSLAFQFHFVQDFVYDTVLYGLPEFLRYQREFLKSTKGCINGFMLNNLILRTASLDPIVKRLNALAARYFVFEIAAGKYALLFSFPGNEGITLQIQSSHLSYVAPKRDDRLVGTSIARDLLRIFQAAIDGSRWLSLGWLSQVHAVMAVGFALKRHWHLVGSEDFDKVISSGLGATGQDLLAERSLEVLASLCDHLSRESEEGKDGCTAVLSKLTRHLPAVLRFARHGLHRRAEPGDVALRRMAVTAARALHRAGLGGDPGGNGWVGRWCLGWVYFTFIFLITKMKYNIVG</sequence>
<protein>
    <submittedName>
        <fullName evidence="4">Prolyl 4-hydroxylase alpha subunit Fe(2+) 2OG dioxygenase domain-containing protein</fullName>
    </submittedName>
</protein>
<name>A0A9P1FYE2_9DINO</name>
<dbReference type="Proteomes" id="UP001152797">
    <property type="component" value="Unassembled WGS sequence"/>
</dbReference>
<keyword evidence="1" id="KW-0812">Transmembrane</keyword>
<gene>
    <name evidence="3" type="ORF">C1SCF055_LOCUS19983</name>
</gene>
<evidence type="ECO:0000256" key="2">
    <source>
        <dbReference type="SAM" id="SignalP"/>
    </source>
</evidence>
<dbReference type="EMBL" id="CAMXCT010001802">
    <property type="protein sequence ID" value="CAI3993213.1"/>
    <property type="molecule type" value="Genomic_DNA"/>
</dbReference>
<reference evidence="3" key="1">
    <citation type="submission" date="2022-10" db="EMBL/GenBank/DDBJ databases">
        <authorList>
            <person name="Chen Y."/>
            <person name="Dougan E. K."/>
            <person name="Chan C."/>
            <person name="Rhodes N."/>
            <person name="Thang M."/>
        </authorList>
    </citation>
    <scope>NUCLEOTIDE SEQUENCE</scope>
</reference>
<evidence type="ECO:0000256" key="1">
    <source>
        <dbReference type="SAM" id="Phobius"/>
    </source>
</evidence>
<organism evidence="3">
    <name type="scientific">Cladocopium goreaui</name>
    <dbReference type="NCBI Taxonomy" id="2562237"/>
    <lineage>
        <taxon>Eukaryota</taxon>
        <taxon>Sar</taxon>
        <taxon>Alveolata</taxon>
        <taxon>Dinophyceae</taxon>
        <taxon>Suessiales</taxon>
        <taxon>Symbiodiniaceae</taxon>
        <taxon>Cladocopium</taxon>
    </lineage>
</organism>
<keyword evidence="1" id="KW-1133">Transmembrane helix</keyword>
<keyword evidence="4" id="KW-0223">Dioxygenase</keyword>
<keyword evidence="4" id="KW-0560">Oxidoreductase</keyword>
<dbReference type="AlphaFoldDB" id="A0A9P1FYE2"/>
<keyword evidence="2" id="KW-0732">Signal</keyword>
<proteinExistence type="predicted"/>
<keyword evidence="5" id="KW-1185">Reference proteome</keyword>
<reference evidence="4 5" key="2">
    <citation type="submission" date="2024-05" db="EMBL/GenBank/DDBJ databases">
        <authorList>
            <person name="Chen Y."/>
            <person name="Shah S."/>
            <person name="Dougan E. K."/>
            <person name="Thang M."/>
            <person name="Chan C."/>
        </authorList>
    </citation>
    <scope>NUCLEOTIDE SEQUENCE [LARGE SCALE GENOMIC DNA]</scope>
</reference>
<dbReference type="EMBL" id="CAMXCT030001802">
    <property type="protein sequence ID" value="CAL4780525.1"/>
    <property type="molecule type" value="Genomic_DNA"/>
</dbReference>
<evidence type="ECO:0000313" key="4">
    <source>
        <dbReference type="EMBL" id="CAL4780525.1"/>
    </source>
</evidence>
<dbReference type="EMBL" id="CAMXCT020001802">
    <property type="protein sequence ID" value="CAL1146588.1"/>
    <property type="molecule type" value="Genomic_DNA"/>
</dbReference>
<comment type="caution">
    <text evidence="3">The sequence shown here is derived from an EMBL/GenBank/DDBJ whole genome shotgun (WGS) entry which is preliminary data.</text>
</comment>
<feature type="chain" id="PRO_5043272401" evidence="2">
    <location>
        <begin position="18"/>
        <end position="568"/>
    </location>
</feature>
<dbReference type="OrthoDB" id="69177at2759"/>
<accession>A0A9P1FYE2</accession>
<keyword evidence="1" id="KW-0472">Membrane</keyword>
<feature type="signal peptide" evidence="2">
    <location>
        <begin position="1"/>
        <end position="17"/>
    </location>
</feature>
<feature type="transmembrane region" description="Helical" evidence="1">
    <location>
        <begin position="542"/>
        <end position="560"/>
    </location>
</feature>
<evidence type="ECO:0000313" key="5">
    <source>
        <dbReference type="Proteomes" id="UP001152797"/>
    </source>
</evidence>
<evidence type="ECO:0000313" key="3">
    <source>
        <dbReference type="EMBL" id="CAI3993213.1"/>
    </source>
</evidence>
<dbReference type="GO" id="GO:0051213">
    <property type="term" value="F:dioxygenase activity"/>
    <property type="evidence" value="ECO:0007669"/>
    <property type="project" value="UniProtKB-KW"/>
</dbReference>